<evidence type="ECO:0000256" key="5">
    <source>
        <dbReference type="ARBA" id="ARBA00022833"/>
    </source>
</evidence>
<comment type="caution">
    <text evidence="9">The sequence shown here is derived from an EMBL/GenBank/DDBJ whole genome shotgun (WGS) entry which is preliminary data.</text>
</comment>
<dbReference type="GO" id="GO:0008270">
    <property type="term" value="F:zinc ion binding"/>
    <property type="evidence" value="ECO:0007669"/>
    <property type="project" value="UniProtKB-KW"/>
</dbReference>
<keyword evidence="2" id="KW-0479">Metal-binding</keyword>
<keyword evidence="5" id="KW-0862">Zinc</keyword>
<dbReference type="SUPFAM" id="SSF57667">
    <property type="entry name" value="beta-beta-alpha zinc fingers"/>
    <property type="match status" value="1"/>
</dbReference>
<sequence>MSPPADIAPLWFQCDYPDCNAKYRRKEHLNRHRNHHNGEINLACPYLIYCDAISGLITRRDMRRRLENLGHAVHVMHGKSAAKAYYHAMPVNIEASSVYLLEVKPQDQWCISNSSPRQRTNTPWPITTFQSVLLNIILALFIARENVSMDLSMRCRLPDDKYELLVALVQSCRQCGIFSYPNMLLQHEADAPLALVYVSVEEIKRFGLALYKVCRLSTSFHLTGESANGDRNALLTLADLSFCMPDSDELWNAPLGAESEVLSKADSPAAGRDNGDAKNWISQASTLVHDGRVGFDWI</sequence>
<evidence type="ECO:0000256" key="3">
    <source>
        <dbReference type="ARBA" id="ARBA00022737"/>
    </source>
</evidence>
<dbReference type="GO" id="GO:0005634">
    <property type="term" value="C:nucleus"/>
    <property type="evidence" value="ECO:0007669"/>
    <property type="project" value="UniProtKB-SubCell"/>
</dbReference>
<dbReference type="InterPro" id="IPR036236">
    <property type="entry name" value="Znf_C2H2_sf"/>
</dbReference>
<dbReference type="GO" id="GO:0000785">
    <property type="term" value="C:chromatin"/>
    <property type="evidence" value="ECO:0007669"/>
    <property type="project" value="TreeGrafter"/>
</dbReference>
<evidence type="ECO:0000313" key="9">
    <source>
        <dbReference type="EMBL" id="OQE20870.1"/>
    </source>
</evidence>
<evidence type="ECO:0000256" key="2">
    <source>
        <dbReference type="ARBA" id="ARBA00022723"/>
    </source>
</evidence>
<evidence type="ECO:0000256" key="4">
    <source>
        <dbReference type="ARBA" id="ARBA00022771"/>
    </source>
</evidence>
<keyword evidence="4 7" id="KW-0863">Zinc-finger</keyword>
<reference evidence="10" key="1">
    <citation type="journal article" date="2017" name="Nat. Microbiol.">
        <title>Global analysis of biosynthetic gene clusters reveals vast potential of secondary metabolite production in Penicillium species.</title>
        <authorList>
            <person name="Nielsen J.C."/>
            <person name="Grijseels S."/>
            <person name="Prigent S."/>
            <person name="Ji B."/>
            <person name="Dainat J."/>
            <person name="Nielsen K.F."/>
            <person name="Frisvad J.C."/>
            <person name="Workman M."/>
            <person name="Nielsen J."/>
        </authorList>
    </citation>
    <scope>NUCLEOTIDE SEQUENCE [LARGE SCALE GENOMIC DNA]</scope>
    <source>
        <strain evidence="10">IBT 14082</strain>
    </source>
</reference>
<dbReference type="Gene3D" id="3.30.160.60">
    <property type="entry name" value="Classic Zinc Finger"/>
    <property type="match status" value="1"/>
</dbReference>
<evidence type="ECO:0000313" key="10">
    <source>
        <dbReference type="Proteomes" id="UP000191342"/>
    </source>
</evidence>
<name>A0A1V6T4M7_9EURO</name>
<dbReference type="PROSITE" id="PS00028">
    <property type="entry name" value="ZINC_FINGER_C2H2_1"/>
    <property type="match status" value="1"/>
</dbReference>
<gene>
    <name evidence="9" type="ORF">PENFLA_c015G08970</name>
</gene>
<dbReference type="PROSITE" id="PS50157">
    <property type="entry name" value="ZINC_FINGER_C2H2_2"/>
    <property type="match status" value="1"/>
</dbReference>
<evidence type="ECO:0000256" key="7">
    <source>
        <dbReference type="PROSITE-ProRule" id="PRU00042"/>
    </source>
</evidence>
<dbReference type="PANTHER" id="PTHR40626">
    <property type="entry name" value="MIP31509P"/>
    <property type="match status" value="1"/>
</dbReference>
<dbReference type="InterPro" id="IPR051059">
    <property type="entry name" value="VerF-like"/>
</dbReference>
<dbReference type="EMBL" id="MLQL01000015">
    <property type="protein sequence ID" value="OQE20870.1"/>
    <property type="molecule type" value="Genomic_DNA"/>
</dbReference>
<dbReference type="STRING" id="254877.A0A1V6T4M7"/>
<dbReference type="GO" id="GO:0000978">
    <property type="term" value="F:RNA polymerase II cis-regulatory region sequence-specific DNA binding"/>
    <property type="evidence" value="ECO:0007669"/>
    <property type="project" value="InterPro"/>
</dbReference>
<dbReference type="InterPro" id="IPR013087">
    <property type="entry name" value="Znf_C2H2_type"/>
</dbReference>
<proteinExistence type="predicted"/>
<comment type="subcellular location">
    <subcellularLocation>
        <location evidence="1">Nucleus</location>
    </subcellularLocation>
</comment>
<evidence type="ECO:0000259" key="8">
    <source>
        <dbReference type="PROSITE" id="PS50157"/>
    </source>
</evidence>
<dbReference type="Proteomes" id="UP000191342">
    <property type="component" value="Unassembled WGS sequence"/>
</dbReference>
<dbReference type="AlphaFoldDB" id="A0A1V6T4M7"/>
<accession>A0A1V6T4M7</accession>
<keyword evidence="3" id="KW-0677">Repeat</keyword>
<protein>
    <recommendedName>
        <fullName evidence="8">C2H2-type domain-containing protein</fullName>
    </recommendedName>
</protein>
<keyword evidence="10" id="KW-1185">Reference proteome</keyword>
<evidence type="ECO:0000256" key="6">
    <source>
        <dbReference type="ARBA" id="ARBA00023242"/>
    </source>
</evidence>
<keyword evidence="6" id="KW-0539">Nucleus</keyword>
<evidence type="ECO:0000256" key="1">
    <source>
        <dbReference type="ARBA" id="ARBA00004123"/>
    </source>
</evidence>
<feature type="domain" description="C2H2-type" evidence="8">
    <location>
        <begin position="12"/>
        <end position="41"/>
    </location>
</feature>
<dbReference type="OrthoDB" id="10261408at2759"/>
<organism evidence="9 10">
    <name type="scientific">Penicillium flavigenum</name>
    <dbReference type="NCBI Taxonomy" id="254877"/>
    <lineage>
        <taxon>Eukaryota</taxon>
        <taxon>Fungi</taxon>
        <taxon>Dikarya</taxon>
        <taxon>Ascomycota</taxon>
        <taxon>Pezizomycotina</taxon>
        <taxon>Eurotiomycetes</taxon>
        <taxon>Eurotiomycetidae</taxon>
        <taxon>Eurotiales</taxon>
        <taxon>Aspergillaceae</taxon>
        <taxon>Penicillium</taxon>
    </lineage>
</organism>
<dbReference type="PANTHER" id="PTHR40626:SF36">
    <property type="entry name" value="TRANSCRIPTION FACTOR WITH C2H2 AND ZN(2)-CYS(6) DNA BINDING DOMAIN (EUROFUNG)"/>
    <property type="match status" value="1"/>
</dbReference>
<dbReference type="GO" id="GO:0000981">
    <property type="term" value="F:DNA-binding transcription factor activity, RNA polymerase II-specific"/>
    <property type="evidence" value="ECO:0007669"/>
    <property type="project" value="InterPro"/>
</dbReference>